<gene>
    <name evidence="1" type="ORF">GSOID_T00014015001</name>
</gene>
<dbReference type="EMBL" id="FN653622">
    <property type="protein sequence ID" value="CBY15707.1"/>
    <property type="molecule type" value="Genomic_DNA"/>
</dbReference>
<protein>
    <submittedName>
        <fullName evidence="1">Uncharacterized protein</fullName>
    </submittedName>
</protein>
<dbReference type="AlphaFoldDB" id="E4Y1G3"/>
<reference evidence="1" key="1">
    <citation type="journal article" date="2010" name="Science">
        <title>Plasticity of animal genome architecture unmasked by rapid evolution of a pelagic tunicate.</title>
        <authorList>
            <person name="Denoeud F."/>
            <person name="Henriet S."/>
            <person name="Mungpakdee S."/>
            <person name="Aury J.M."/>
            <person name="Da Silva C."/>
            <person name="Brinkmann H."/>
            <person name="Mikhaleva J."/>
            <person name="Olsen L.C."/>
            <person name="Jubin C."/>
            <person name="Canestro C."/>
            <person name="Bouquet J.M."/>
            <person name="Danks G."/>
            <person name="Poulain J."/>
            <person name="Campsteijn C."/>
            <person name="Adamski M."/>
            <person name="Cross I."/>
            <person name="Yadetie F."/>
            <person name="Muffato M."/>
            <person name="Louis A."/>
            <person name="Butcher S."/>
            <person name="Tsagkogeorga G."/>
            <person name="Konrad A."/>
            <person name="Singh S."/>
            <person name="Jensen M.F."/>
            <person name="Cong E.H."/>
            <person name="Eikeseth-Otteraa H."/>
            <person name="Noel B."/>
            <person name="Anthouard V."/>
            <person name="Porcel B.M."/>
            <person name="Kachouri-Lafond R."/>
            <person name="Nishino A."/>
            <person name="Ugolini M."/>
            <person name="Chourrout P."/>
            <person name="Nishida H."/>
            <person name="Aasland R."/>
            <person name="Huzurbazar S."/>
            <person name="Westhof E."/>
            <person name="Delsuc F."/>
            <person name="Lehrach H."/>
            <person name="Reinhardt R."/>
            <person name="Weissenbach J."/>
            <person name="Roy S.W."/>
            <person name="Artiguenave F."/>
            <person name="Postlethwait J.H."/>
            <person name="Manak J.R."/>
            <person name="Thompson E.M."/>
            <person name="Jaillon O."/>
            <person name="Du Pasquier L."/>
            <person name="Boudinot P."/>
            <person name="Liberles D.A."/>
            <person name="Volff J.N."/>
            <person name="Philippe H."/>
            <person name="Lenhard B."/>
            <person name="Roest Crollius H."/>
            <person name="Wincker P."/>
            <person name="Chourrout D."/>
        </authorList>
    </citation>
    <scope>NUCLEOTIDE SEQUENCE [LARGE SCALE GENOMIC DNA]</scope>
</reference>
<feature type="non-terminal residue" evidence="1">
    <location>
        <position position="1"/>
    </location>
</feature>
<keyword evidence="2" id="KW-1185">Reference proteome</keyword>
<name>E4Y1G3_OIKDI</name>
<organism evidence="1">
    <name type="scientific">Oikopleura dioica</name>
    <name type="common">Tunicate</name>
    <dbReference type="NCBI Taxonomy" id="34765"/>
    <lineage>
        <taxon>Eukaryota</taxon>
        <taxon>Metazoa</taxon>
        <taxon>Chordata</taxon>
        <taxon>Tunicata</taxon>
        <taxon>Appendicularia</taxon>
        <taxon>Copelata</taxon>
        <taxon>Oikopleuridae</taxon>
        <taxon>Oikopleura</taxon>
    </lineage>
</organism>
<evidence type="ECO:0000313" key="1">
    <source>
        <dbReference type="EMBL" id="CBY15707.1"/>
    </source>
</evidence>
<evidence type="ECO:0000313" key="2">
    <source>
        <dbReference type="Proteomes" id="UP000001307"/>
    </source>
</evidence>
<accession>E4Y1G3</accession>
<dbReference type="Proteomes" id="UP000001307">
    <property type="component" value="Unassembled WGS sequence"/>
</dbReference>
<sequence length="55" mass="6134">VMSLPTALQRAATCERCRLRPAPFPAIAFVPIERQIAKNSFVRSLLMSSGRTARF</sequence>
<proteinExistence type="predicted"/>
<dbReference type="InParanoid" id="E4Y1G3"/>